<dbReference type="EMBL" id="AP010803">
    <property type="protein sequence ID" value="BAI96159.1"/>
    <property type="molecule type" value="Genomic_DNA"/>
</dbReference>
<feature type="chain" id="PRO_5003068313" description="DUF4019 domain-containing protein" evidence="1">
    <location>
        <begin position="19"/>
        <end position="138"/>
    </location>
</feature>
<reference evidence="2 3" key="1">
    <citation type="journal article" date="2010" name="J. Bacteriol.">
        <title>Complete genome sequence of the representative gamma-hexachlorocyclohexane-degrading bacterium Sphingobium japonicum UT26.</title>
        <authorList>
            <person name="Nagata Y."/>
            <person name="Ohtsubo Y."/>
            <person name="Endo R."/>
            <person name="Ichikawa N."/>
            <person name="Ankai A."/>
            <person name="Oguchi A."/>
            <person name="Fukui S."/>
            <person name="Fujita N."/>
            <person name="Tsuda M."/>
        </authorList>
    </citation>
    <scope>NUCLEOTIDE SEQUENCE [LARGE SCALE GENOMIC DNA]</scope>
    <source>
        <strain evidence="3">DSM 16413 / CCM 7287 / MTCC 6362 / UT26 / NBRC 101211 / UT26S</strain>
    </source>
</reference>
<name>D4Z0M7_SPHIU</name>
<evidence type="ECO:0000256" key="1">
    <source>
        <dbReference type="SAM" id="SignalP"/>
    </source>
</evidence>
<dbReference type="RefSeq" id="WP_013039721.1">
    <property type="nucleotide sequence ID" value="NC_014006.1"/>
</dbReference>
<organism evidence="2 3">
    <name type="scientific">Sphingobium indicum (strain DSM 16413 / CCM 7287 / MTCC 6362 / UT26 / NBRC 101211 / UT26S)</name>
    <name type="common">Sphingobium japonicum</name>
    <dbReference type="NCBI Taxonomy" id="452662"/>
    <lineage>
        <taxon>Bacteria</taxon>
        <taxon>Pseudomonadati</taxon>
        <taxon>Pseudomonadota</taxon>
        <taxon>Alphaproteobacteria</taxon>
        <taxon>Sphingomonadales</taxon>
        <taxon>Sphingomonadaceae</taxon>
        <taxon>Sphingobium</taxon>
    </lineage>
</organism>
<evidence type="ECO:0008006" key="4">
    <source>
        <dbReference type="Google" id="ProtNLM"/>
    </source>
</evidence>
<feature type="signal peptide" evidence="1">
    <location>
        <begin position="1"/>
        <end position="18"/>
    </location>
</feature>
<dbReference type="GeneID" id="41351532"/>
<dbReference type="Proteomes" id="UP000007753">
    <property type="component" value="Chromosome 1"/>
</dbReference>
<dbReference type="KEGG" id="sjp:SJA_C1-13250"/>
<evidence type="ECO:0000313" key="2">
    <source>
        <dbReference type="EMBL" id="BAI96159.1"/>
    </source>
</evidence>
<evidence type="ECO:0000313" key="3">
    <source>
        <dbReference type="Proteomes" id="UP000007753"/>
    </source>
</evidence>
<sequence>MSMFIALALLQSASPLSAEVVPASAKAVVDHIDALYKGDMDRALSFVSKNVENSVSDLKSNLHFPSGPMVTKAMYLSMTRKGTLSLSSFDCKPEDVAVRCDMIFGAGKKSRNYTMRYWADGGPITRVYSWENHDREAK</sequence>
<protein>
    <recommendedName>
        <fullName evidence="4">DUF4019 domain-containing protein</fullName>
    </recommendedName>
</protein>
<gene>
    <name evidence="2" type="ordered locus">SJA_C1-13250</name>
</gene>
<keyword evidence="3" id="KW-1185">Reference proteome</keyword>
<accession>D4Z0M7</accession>
<dbReference type="AlphaFoldDB" id="D4Z0M7"/>
<keyword evidence="1" id="KW-0732">Signal</keyword>
<dbReference type="HOGENOM" id="CLU_1853939_0_0_5"/>
<dbReference type="STRING" id="452662.SJA_C1-13250"/>
<proteinExistence type="predicted"/>